<dbReference type="EMBL" id="RXHI01000010">
    <property type="protein sequence ID" value="RUA22750.1"/>
    <property type="molecule type" value="Genomic_DNA"/>
</dbReference>
<protein>
    <submittedName>
        <fullName evidence="2">Uncharacterized protein</fullName>
    </submittedName>
</protein>
<sequence>MPFERGQQARDKRLRGVSTLVGRGADAAGNHGRESGIDEAWPNPVWLSTSASAARLAAGRCRYPCVEVLRNEQGLTERCAVIP</sequence>
<organism evidence="2">
    <name type="scientific">Billgrantia gudaonensis</name>
    <dbReference type="NCBI Taxonomy" id="376427"/>
    <lineage>
        <taxon>Bacteria</taxon>
        <taxon>Pseudomonadati</taxon>
        <taxon>Pseudomonadota</taxon>
        <taxon>Gammaproteobacteria</taxon>
        <taxon>Oceanospirillales</taxon>
        <taxon>Halomonadaceae</taxon>
        <taxon>Billgrantia</taxon>
    </lineage>
</organism>
<dbReference type="AlphaFoldDB" id="A0A432JJJ6"/>
<evidence type="ECO:0000256" key="1">
    <source>
        <dbReference type="SAM" id="MobiDB-lite"/>
    </source>
</evidence>
<comment type="caution">
    <text evidence="2">The sequence shown here is derived from an EMBL/GenBank/DDBJ whole genome shotgun (WGS) entry which is preliminary data.</text>
</comment>
<feature type="region of interest" description="Disordered" evidence="1">
    <location>
        <begin position="1"/>
        <end position="40"/>
    </location>
</feature>
<reference evidence="2" key="1">
    <citation type="submission" date="2018-12" db="EMBL/GenBank/DDBJ databases">
        <authorList>
            <person name="Jadhav K."/>
            <person name="Kushwaha B."/>
            <person name="Jadhav I."/>
        </authorList>
    </citation>
    <scope>NUCLEOTIDE SEQUENCE [LARGE SCALE GENOMIC DNA]</scope>
    <source>
        <strain evidence="2">SBS 10</strain>
    </source>
</reference>
<name>A0A432JJJ6_9GAMM</name>
<proteinExistence type="predicted"/>
<accession>A0A432JJJ6</accession>
<gene>
    <name evidence="2" type="ORF">DSL92_03865</name>
</gene>
<evidence type="ECO:0000313" key="2">
    <source>
        <dbReference type="EMBL" id="RUA22750.1"/>
    </source>
</evidence>